<evidence type="ECO:0000313" key="2">
    <source>
        <dbReference type="EMBL" id="KAJ8413794.1"/>
    </source>
</evidence>
<reference evidence="2" key="1">
    <citation type="journal article" date="2023" name="Science">
        <title>Genome structures resolve the early diversification of teleost fishes.</title>
        <authorList>
            <person name="Parey E."/>
            <person name="Louis A."/>
            <person name="Montfort J."/>
            <person name="Bouchez O."/>
            <person name="Roques C."/>
            <person name="Iampietro C."/>
            <person name="Lluch J."/>
            <person name="Castinel A."/>
            <person name="Donnadieu C."/>
            <person name="Desvignes T."/>
            <person name="Floi Bucao C."/>
            <person name="Jouanno E."/>
            <person name="Wen M."/>
            <person name="Mejri S."/>
            <person name="Dirks R."/>
            <person name="Jansen H."/>
            <person name="Henkel C."/>
            <person name="Chen W.J."/>
            <person name="Zahm M."/>
            <person name="Cabau C."/>
            <person name="Klopp C."/>
            <person name="Thompson A.W."/>
            <person name="Robinson-Rechavi M."/>
            <person name="Braasch I."/>
            <person name="Lecointre G."/>
            <person name="Bobe J."/>
            <person name="Postlethwait J.H."/>
            <person name="Berthelot C."/>
            <person name="Roest Crollius H."/>
            <person name="Guiguen Y."/>
        </authorList>
    </citation>
    <scope>NUCLEOTIDE SEQUENCE</scope>
    <source>
        <strain evidence="2">NC1722</strain>
    </source>
</reference>
<proteinExistence type="predicted"/>
<accession>A0AAD7T3J6</accession>
<feature type="compositionally biased region" description="Basic residues" evidence="1">
    <location>
        <begin position="38"/>
        <end position="49"/>
    </location>
</feature>
<name>A0AAD7T3J6_9TELE</name>
<feature type="compositionally biased region" description="Polar residues" evidence="1">
    <location>
        <begin position="114"/>
        <end position="125"/>
    </location>
</feature>
<organism evidence="2 3">
    <name type="scientific">Aldrovandia affinis</name>
    <dbReference type="NCBI Taxonomy" id="143900"/>
    <lineage>
        <taxon>Eukaryota</taxon>
        <taxon>Metazoa</taxon>
        <taxon>Chordata</taxon>
        <taxon>Craniata</taxon>
        <taxon>Vertebrata</taxon>
        <taxon>Euteleostomi</taxon>
        <taxon>Actinopterygii</taxon>
        <taxon>Neopterygii</taxon>
        <taxon>Teleostei</taxon>
        <taxon>Notacanthiformes</taxon>
        <taxon>Halosauridae</taxon>
        <taxon>Aldrovandia</taxon>
    </lineage>
</organism>
<dbReference type="EMBL" id="JAINUG010000014">
    <property type="protein sequence ID" value="KAJ8413794.1"/>
    <property type="molecule type" value="Genomic_DNA"/>
</dbReference>
<dbReference type="Proteomes" id="UP001221898">
    <property type="component" value="Unassembled WGS sequence"/>
</dbReference>
<dbReference type="AlphaFoldDB" id="A0AAD7T3J6"/>
<evidence type="ECO:0000256" key="1">
    <source>
        <dbReference type="SAM" id="MobiDB-lite"/>
    </source>
</evidence>
<protein>
    <submittedName>
        <fullName evidence="2">Uncharacterized protein</fullName>
    </submittedName>
</protein>
<feature type="region of interest" description="Disordered" evidence="1">
    <location>
        <begin position="1"/>
        <end position="148"/>
    </location>
</feature>
<keyword evidence="3" id="KW-1185">Reference proteome</keyword>
<comment type="caution">
    <text evidence="2">The sequence shown here is derived from an EMBL/GenBank/DDBJ whole genome shotgun (WGS) entry which is preliminary data.</text>
</comment>
<gene>
    <name evidence="2" type="ORF">AAFF_G00063920</name>
</gene>
<sequence length="148" mass="15429">MGTAAAYNTFPHPSLCRENNAPPFSRAANPANTGSRTRSPRPARRKRKAFPAASARPSPPILLIGGSNRAEAESITPRRPGGPHGLTFSRGGAGPPCDQSPCTPVRAAARAPPSTKSADEQQQGLKVSLTHGAVSSTSRRCIRPLSVS</sequence>
<evidence type="ECO:0000313" key="3">
    <source>
        <dbReference type="Proteomes" id="UP001221898"/>
    </source>
</evidence>